<dbReference type="Proteomes" id="UP001055172">
    <property type="component" value="Unassembled WGS sequence"/>
</dbReference>
<name>A0AA37GJ70_9PEZI</name>
<dbReference type="EMBL" id="BPPX01000007">
    <property type="protein sequence ID" value="GJC81630.1"/>
    <property type="molecule type" value="Genomic_DNA"/>
</dbReference>
<reference evidence="1 2" key="1">
    <citation type="submission" date="2021-07" db="EMBL/GenBank/DDBJ databases">
        <title>Genome data of Colletotrichum spaethianum.</title>
        <authorList>
            <person name="Utami Y.D."/>
            <person name="Hiruma K."/>
        </authorList>
    </citation>
    <scope>NUCLEOTIDE SEQUENCE [LARGE SCALE GENOMIC DNA]</scope>
    <source>
        <strain evidence="1 2">MAFF 242679</strain>
    </source>
</reference>
<sequence>MRAAQDVFLATALDSKKYELDAEARRGRHDSGAGCILVGKRSQLGGVARQRHKQIDNSEI</sequence>
<keyword evidence="2" id="KW-1185">Reference proteome</keyword>
<accession>A0AA37GJ70</accession>
<evidence type="ECO:0000313" key="1">
    <source>
        <dbReference type="EMBL" id="GJC81630.1"/>
    </source>
</evidence>
<protein>
    <submittedName>
        <fullName evidence="1">Uncharacterized protein</fullName>
    </submittedName>
</protein>
<proteinExistence type="predicted"/>
<gene>
    <name evidence="1" type="ORF">ColLi_04468</name>
</gene>
<comment type="caution">
    <text evidence="1">The sequence shown here is derived from an EMBL/GenBank/DDBJ whole genome shotgun (WGS) entry which is preliminary data.</text>
</comment>
<evidence type="ECO:0000313" key="2">
    <source>
        <dbReference type="Proteomes" id="UP001055172"/>
    </source>
</evidence>
<organism evidence="1 2">
    <name type="scientific">Colletotrichum liriopes</name>
    <dbReference type="NCBI Taxonomy" id="708192"/>
    <lineage>
        <taxon>Eukaryota</taxon>
        <taxon>Fungi</taxon>
        <taxon>Dikarya</taxon>
        <taxon>Ascomycota</taxon>
        <taxon>Pezizomycotina</taxon>
        <taxon>Sordariomycetes</taxon>
        <taxon>Hypocreomycetidae</taxon>
        <taxon>Glomerellales</taxon>
        <taxon>Glomerellaceae</taxon>
        <taxon>Colletotrichum</taxon>
        <taxon>Colletotrichum spaethianum species complex</taxon>
    </lineage>
</organism>
<dbReference type="AlphaFoldDB" id="A0AA37GJ70"/>